<dbReference type="VEuPathDB" id="ToxoDB:TGP89_209610"/>
<dbReference type="AlphaFoldDB" id="A0A086JAR2"/>
<accession>A0A086JAR2</accession>
<dbReference type="OrthoDB" id="329111at2759"/>
<reference evidence="2 3" key="1">
    <citation type="submission" date="2014-03" db="EMBL/GenBank/DDBJ databases">
        <authorList>
            <person name="Sibley D."/>
            <person name="Venepally P."/>
            <person name="Karamycheva S."/>
            <person name="Hadjithomas M."/>
            <person name="Khan A."/>
            <person name="Brunk B."/>
            <person name="Roos D."/>
            <person name="Caler E."/>
            <person name="Lorenzi H."/>
        </authorList>
    </citation>
    <scope>NUCLEOTIDE SEQUENCE [LARGE SCALE GENOMIC DNA]</scope>
    <source>
        <strain evidence="3">p89</strain>
    </source>
</reference>
<evidence type="ECO:0000313" key="2">
    <source>
        <dbReference type="EMBL" id="KFG29230.1"/>
    </source>
</evidence>
<proteinExistence type="predicted"/>
<sequence length="462" mass="50701">MPTICSKIICALSVLLATTAHVPGMPALASTDATIMKKAPGTYPAPPPDPTRARCKCPFGFEKMDKSCVKKEAAGQPEAICQSGVLEDGKCRTRAAEAFRCPDGFETICDANSTAKSKCCRRTESQEINFKCAEGTTETIDGDCKRLKQFPPSHECPLGYRYDERYCVRTEPGHVVPACGVESQLTAHNSCLSIAPGEIVYECPVGFHCASNAKNSDFCKSCKRRELEPVSCECDAGTVESDGLCYQAEEYHECFDKIKKNVVPTEVVDKDEDEKLDKKKDKKCETTRSKCSCRAGFNLVCKGKECHCVKEESAAVVRRCLGFDDGSGNCVRHLETAPVYQCGEGQECEIVGKKECKCVYKIRKDSTINCGDGVLIGSDCFSVEHIPKTRHCQDGFDVACRRSECQCERNVFTRRVLTCDAEAAKKSEGCASLSEPEFICKEGQLINGNCVRLSYTVELCEA</sequence>
<comment type="caution">
    <text evidence="2">The sequence shown here is derived from an EMBL/GenBank/DDBJ whole genome shotgun (WGS) entry which is preliminary data.</text>
</comment>
<keyword evidence="1" id="KW-0732">Signal</keyword>
<gene>
    <name evidence="2" type="ORF">TGP89_209610</name>
</gene>
<organism evidence="2 3">
    <name type="scientific">Toxoplasma gondii p89</name>
    <dbReference type="NCBI Taxonomy" id="943119"/>
    <lineage>
        <taxon>Eukaryota</taxon>
        <taxon>Sar</taxon>
        <taxon>Alveolata</taxon>
        <taxon>Apicomplexa</taxon>
        <taxon>Conoidasida</taxon>
        <taxon>Coccidia</taxon>
        <taxon>Eucoccidiorida</taxon>
        <taxon>Eimeriorina</taxon>
        <taxon>Sarcocystidae</taxon>
        <taxon>Toxoplasma</taxon>
    </lineage>
</organism>
<evidence type="ECO:0000256" key="1">
    <source>
        <dbReference type="SAM" id="SignalP"/>
    </source>
</evidence>
<protein>
    <submittedName>
        <fullName evidence="2">Oocyst wall protein OWP2</fullName>
    </submittedName>
</protein>
<dbReference type="Proteomes" id="UP000028828">
    <property type="component" value="Unassembled WGS sequence"/>
</dbReference>
<feature type="chain" id="PRO_5001808102" evidence="1">
    <location>
        <begin position="21"/>
        <end position="462"/>
    </location>
</feature>
<evidence type="ECO:0000313" key="3">
    <source>
        <dbReference type="Proteomes" id="UP000028828"/>
    </source>
</evidence>
<dbReference type="EMBL" id="AEYI02002200">
    <property type="protein sequence ID" value="KFG29230.1"/>
    <property type="molecule type" value="Genomic_DNA"/>
</dbReference>
<feature type="signal peptide" evidence="1">
    <location>
        <begin position="1"/>
        <end position="20"/>
    </location>
</feature>
<name>A0A086JAR2_TOXGO</name>